<comment type="caution">
    <text evidence="4">The sequence shown here is derived from an EMBL/GenBank/DDBJ whole genome shotgun (WGS) entry which is preliminary data.</text>
</comment>
<keyword evidence="2" id="KW-0106">Calcium</keyword>
<dbReference type="EMBL" id="JBHSFQ010000009">
    <property type="protein sequence ID" value="MFC4562520.1"/>
    <property type="molecule type" value="Genomic_DNA"/>
</dbReference>
<dbReference type="Gene3D" id="1.10.238.10">
    <property type="entry name" value="EF-hand"/>
    <property type="match status" value="1"/>
</dbReference>
<dbReference type="PROSITE" id="PS50222">
    <property type="entry name" value="EF_HAND_2"/>
    <property type="match status" value="2"/>
</dbReference>
<evidence type="ECO:0000259" key="3">
    <source>
        <dbReference type="PROSITE" id="PS50222"/>
    </source>
</evidence>
<dbReference type="Pfam" id="PF13499">
    <property type="entry name" value="EF-hand_7"/>
    <property type="match status" value="1"/>
</dbReference>
<dbReference type="PROSITE" id="PS00018">
    <property type="entry name" value="EF_HAND_1"/>
    <property type="match status" value="2"/>
</dbReference>
<accession>A0ABV9DUW3</accession>
<dbReference type="InterPro" id="IPR011992">
    <property type="entry name" value="EF-hand-dom_pair"/>
</dbReference>
<dbReference type="CDD" id="cd00051">
    <property type="entry name" value="EFh"/>
    <property type="match status" value="1"/>
</dbReference>
<dbReference type="InterPro" id="IPR018247">
    <property type="entry name" value="EF_Hand_1_Ca_BS"/>
</dbReference>
<evidence type="ECO:0000313" key="5">
    <source>
        <dbReference type="Proteomes" id="UP001595923"/>
    </source>
</evidence>
<proteinExistence type="predicted"/>
<dbReference type="PANTHER" id="PTHR23050">
    <property type="entry name" value="CALCIUM BINDING PROTEIN"/>
    <property type="match status" value="1"/>
</dbReference>
<gene>
    <name evidence="4" type="ORF">ACFO4E_11710</name>
</gene>
<evidence type="ECO:0000256" key="2">
    <source>
        <dbReference type="ARBA" id="ARBA00022837"/>
    </source>
</evidence>
<evidence type="ECO:0000256" key="1">
    <source>
        <dbReference type="ARBA" id="ARBA00022737"/>
    </source>
</evidence>
<sequence>MAETTEYAATFNLVDTDGDGRISATELVALMKALGDEVTDEQAAEAVARLDSSGDGLISLEEFAAYLSTDRAGGAG</sequence>
<dbReference type="InterPro" id="IPR050145">
    <property type="entry name" value="Centrin_CML-like"/>
</dbReference>
<name>A0ABV9DUW3_9ACTN</name>
<reference evidence="5" key="1">
    <citation type="journal article" date="2019" name="Int. J. Syst. Evol. Microbiol.">
        <title>The Global Catalogue of Microorganisms (GCM) 10K type strain sequencing project: providing services to taxonomists for standard genome sequencing and annotation.</title>
        <authorList>
            <consortium name="The Broad Institute Genomics Platform"/>
            <consortium name="The Broad Institute Genome Sequencing Center for Infectious Disease"/>
            <person name="Wu L."/>
            <person name="Ma J."/>
        </authorList>
    </citation>
    <scope>NUCLEOTIDE SEQUENCE [LARGE SCALE GENOMIC DNA]</scope>
    <source>
        <strain evidence="5">XZYJ18</strain>
    </source>
</reference>
<keyword evidence="5" id="KW-1185">Reference proteome</keyword>
<dbReference type="SUPFAM" id="SSF47473">
    <property type="entry name" value="EF-hand"/>
    <property type="match status" value="1"/>
</dbReference>
<feature type="domain" description="EF-hand" evidence="3">
    <location>
        <begin position="38"/>
        <end position="73"/>
    </location>
</feature>
<evidence type="ECO:0000313" key="4">
    <source>
        <dbReference type="EMBL" id="MFC4562520.1"/>
    </source>
</evidence>
<keyword evidence="1" id="KW-0677">Repeat</keyword>
<dbReference type="Proteomes" id="UP001595923">
    <property type="component" value="Unassembled WGS sequence"/>
</dbReference>
<feature type="domain" description="EF-hand" evidence="3">
    <location>
        <begin position="2"/>
        <end position="37"/>
    </location>
</feature>
<dbReference type="InterPro" id="IPR002048">
    <property type="entry name" value="EF_hand_dom"/>
</dbReference>
<protein>
    <submittedName>
        <fullName evidence="4">EF-hand domain-containing protein</fullName>
    </submittedName>
</protein>
<dbReference type="RefSeq" id="WP_378573823.1">
    <property type="nucleotide sequence ID" value="NZ_JBHSFQ010000009.1"/>
</dbReference>
<organism evidence="4 5">
    <name type="scientific">Nocardiopsis mangrovi</name>
    <dbReference type="NCBI Taxonomy" id="1179818"/>
    <lineage>
        <taxon>Bacteria</taxon>
        <taxon>Bacillati</taxon>
        <taxon>Actinomycetota</taxon>
        <taxon>Actinomycetes</taxon>
        <taxon>Streptosporangiales</taxon>
        <taxon>Nocardiopsidaceae</taxon>
        <taxon>Nocardiopsis</taxon>
    </lineage>
</organism>
<dbReference type="SMART" id="SM00054">
    <property type="entry name" value="EFh"/>
    <property type="match status" value="2"/>
</dbReference>